<dbReference type="EMBL" id="JACXVP010000005">
    <property type="protein sequence ID" value="KAG5605418.1"/>
    <property type="molecule type" value="Genomic_DNA"/>
</dbReference>
<protein>
    <submittedName>
        <fullName evidence="1">Uncharacterized protein</fullName>
    </submittedName>
</protein>
<evidence type="ECO:0000313" key="1">
    <source>
        <dbReference type="EMBL" id="KAG5605418.1"/>
    </source>
</evidence>
<name>A0A9J5YYD8_SOLCO</name>
<gene>
    <name evidence="1" type="ORF">H5410_026910</name>
</gene>
<dbReference type="Proteomes" id="UP000824120">
    <property type="component" value="Chromosome 5"/>
</dbReference>
<evidence type="ECO:0000313" key="2">
    <source>
        <dbReference type="Proteomes" id="UP000824120"/>
    </source>
</evidence>
<comment type="caution">
    <text evidence="1">The sequence shown here is derived from an EMBL/GenBank/DDBJ whole genome shotgun (WGS) entry which is preliminary data.</text>
</comment>
<sequence length="70" mass="8102">MEITLVAISPISQMIQKLTVTTPSQKKTTLKVVIIVESLGTYRIITDFERTPQKNKRKVVSREWITQKEQ</sequence>
<reference evidence="1 2" key="1">
    <citation type="submission" date="2020-09" db="EMBL/GenBank/DDBJ databases">
        <title>De no assembly of potato wild relative species, Solanum commersonii.</title>
        <authorList>
            <person name="Cho K."/>
        </authorList>
    </citation>
    <scope>NUCLEOTIDE SEQUENCE [LARGE SCALE GENOMIC DNA]</scope>
    <source>
        <strain evidence="1">LZ3.2</strain>
        <tissue evidence="1">Leaf</tissue>
    </source>
</reference>
<accession>A0A9J5YYD8</accession>
<dbReference type="AlphaFoldDB" id="A0A9J5YYD8"/>
<keyword evidence="2" id="KW-1185">Reference proteome</keyword>
<organism evidence="1 2">
    <name type="scientific">Solanum commersonii</name>
    <name type="common">Commerson's wild potato</name>
    <name type="synonym">Commerson's nightshade</name>
    <dbReference type="NCBI Taxonomy" id="4109"/>
    <lineage>
        <taxon>Eukaryota</taxon>
        <taxon>Viridiplantae</taxon>
        <taxon>Streptophyta</taxon>
        <taxon>Embryophyta</taxon>
        <taxon>Tracheophyta</taxon>
        <taxon>Spermatophyta</taxon>
        <taxon>Magnoliopsida</taxon>
        <taxon>eudicotyledons</taxon>
        <taxon>Gunneridae</taxon>
        <taxon>Pentapetalae</taxon>
        <taxon>asterids</taxon>
        <taxon>lamiids</taxon>
        <taxon>Solanales</taxon>
        <taxon>Solanaceae</taxon>
        <taxon>Solanoideae</taxon>
        <taxon>Solaneae</taxon>
        <taxon>Solanum</taxon>
    </lineage>
</organism>
<proteinExistence type="predicted"/>